<proteinExistence type="predicted"/>
<feature type="region of interest" description="Disordered" evidence="1">
    <location>
        <begin position="18"/>
        <end position="39"/>
    </location>
</feature>
<evidence type="ECO:0000256" key="1">
    <source>
        <dbReference type="SAM" id="MobiDB-lite"/>
    </source>
</evidence>
<keyword evidence="3" id="KW-1185">Reference proteome</keyword>
<feature type="non-terminal residue" evidence="2">
    <location>
        <position position="69"/>
    </location>
</feature>
<comment type="caution">
    <text evidence="2">The sequence shown here is derived from an EMBL/GenBank/DDBJ whole genome shotgun (WGS) entry which is preliminary data.</text>
</comment>
<gene>
    <name evidence="2" type="ORF">SCF082_LOCUS28694</name>
</gene>
<reference evidence="2 3" key="1">
    <citation type="submission" date="2024-02" db="EMBL/GenBank/DDBJ databases">
        <authorList>
            <person name="Chen Y."/>
            <person name="Shah S."/>
            <person name="Dougan E. K."/>
            <person name="Thang M."/>
            <person name="Chan C."/>
        </authorList>
    </citation>
    <scope>NUCLEOTIDE SEQUENCE [LARGE SCALE GENOMIC DNA]</scope>
</reference>
<sequence length="69" mass="7660">VAEKVLLDAARLGRETRGELDRFTAPGSPNSARGGRGSSGKDLWWWHCEVATQRGHVDKAIDHFSDAWQ</sequence>
<evidence type="ECO:0000313" key="2">
    <source>
        <dbReference type="EMBL" id="CAK9052460.1"/>
    </source>
</evidence>
<evidence type="ECO:0000313" key="3">
    <source>
        <dbReference type="Proteomes" id="UP001642464"/>
    </source>
</evidence>
<dbReference type="Proteomes" id="UP001642464">
    <property type="component" value="Unassembled WGS sequence"/>
</dbReference>
<organism evidence="2 3">
    <name type="scientific">Durusdinium trenchii</name>
    <dbReference type="NCBI Taxonomy" id="1381693"/>
    <lineage>
        <taxon>Eukaryota</taxon>
        <taxon>Sar</taxon>
        <taxon>Alveolata</taxon>
        <taxon>Dinophyceae</taxon>
        <taxon>Suessiales</taxon>
        <taxon>Symbiodiniaceae</taxon>
        <taxon>Durusdinium</taxon>
    </lineage>
</organism>
<accession>A0ABP0MQX3</accession>
<dbReference type="EMBL" id="CAXAMM010022703">
    <property type="protein sequence ID" value="CAK9052460.1"/>
    <property type="molecule type" value="Genomic_DNA"/>
</dbReference>
<protein>
    <submittedName>
        <fullName evidence="2">Uncharacterized protein</fullName>
    </submittedName>
</protein>
<feature type="non-terminal residue" evidence="2">
    <location>
        <position position="1"/>
    </location>
</feature>
<name>A0ABP0MQX3_9DINO</name>